<evidence type="ECO:0000313" key="18">
    <source>
        <dbReference type="Proteomes" id="UP000319731"/>
    </source>
</evidence>
<dbReference type="GO" id="GO:0046872">
    <property type="term" value="F:metal ion binding"/>
    <property type="evidence" value="ECO:0007669"/>
    <property type="project" value="UniProtKB-KW"/>
</dbReference>
<evidence type="ECO:0000313" key="17">
    <source>
        <dbReference type="EMBL" id="TPX35784.1"/>
    </source>
</evidence>
<dbReference type="FunFam" id="3.30.1490.20:FF:000006">
    <property type="entry name" value="phosphoribosylamine--glycine ligase, chloroplastic-like"/>
    <property type="match status" value="1"/>
</dbReference>
<dbReference type="Pfam" id="PF02843">
    <property type="entry name" value="GARS_C"/>
    <property type="match status" value="1"/>
</dbReference>
<dbReference type="InterPro" id="IPR000115">
    <property type="entry name" value="PRibGlycinamide_synth"/>
</dbReference>
<evidence type="ECO:0000256" key="11">
    <source>
        <dbReference type="ARBA" id="ARBA00029388"/>
    </source>
</evidence>
<dbReference type="InterPro" id="IPR020562">
    <property type="entry name" value="PRibGlycinamide_synth_N"/>
</dbReference>
<evidence type="ECO:0000256" key="6">
    <source>
        <dbReference type="ARBA" id="ARBA00022741"/>
    </source>
</evidence>
<dbReference type="HAMAP" id="MF_00138">
    <property type="entry name" value="GARS"/>
    <property type="match status" value="1"/>
</dbReference>
<dbReference type="PANTHER" id="PTHR10520">
    <property type="entry name" value="TRIFUNCTIONAL PURINE BIOSYNTHETIC PROTEIN ADENOSINE-3-RELATED"/>
    <property type="match status" value="1"/>
</dbReference>
<dbReference type="GeneID" id="42003140"/>
<evidence type="ECO:0000256" key="5">
    <source>
        <dbReference type="ARBA" id="ARBA00022723"/>
    </source>
</evidence>
<dbReference type="SMART" id="SM01210">
    <property type="entry name" value="GARS_C"/>
    <property type="match status" value="1"/>
</dbReference>
<dbReference type="EMBL" id="QEAO01000007">
    <property type="protein sequence ID" value="TPX35784.1"/>
    <property type="molecule type" value="Genomic_DNA"/>
</dbReference>
<feature type="domain" description="ATP-grasp" evidence="16">
    <location>
        <begin position="112"/>
        <end position="320"/>
    </location>
</feature>
<dbReference type="Gene3D" id="3.90.650.10">
    <property type="entry name" value="PurM-like C-terminal domain"/>
    <property type="match status" value="1"/>
</dbReference>
<dbReference type="NCBIfam" id="TIGR00878">
    <property type="entry name" value="purM"/>
    <property type="match status" value="1"/>
</dbReference>
<evidence type="ECO:0000256" key="13">
    <source>
        <dbReference type="ARBA" id="ARBA00047843"/>
    </source>
</evidence>
<dbReference type="GO" id="GO:0006189">
    <property type="term" value="P:'de novo' IMP biosynthetic process"/>
    <property type="evidence" value="ECO:0007669"/>
    <property type="project" value="UniProtKB-UniPathway"/>
</dbReference>
<evidence type="ECO:0000256" key="9">
    <source>
        <dbReference type="ARBA" id="ARBA00023211"/>
    </source>
</evidence>
<dbReference type="OrthoDB" id="2018833at2759"/>
<dbReference type="UniPathway" id="UPA00074">
    <property type="reaction ID" value="UER00125"/>
</dbReference>
<dbReference type="GO" id="GO:0046084">
    <property type="term" value="P:adenine biosynthetic process"/>
    <property type="evidence" value="ECO:0007669"/>
    <property type="project" value="TreeGrafter"/>
</dbReference>
<keyword evidence="5" id="KW-0479">Metal-binding</keyword>
<keyword evidence="7" id="KW-0658">Purine biosynthesis</keyword>
<sequence length="796" mass="83682">MNILVLGSGGREHALALQLAASPSVSKVYVAPGNGGTHSSGSKIHNVTVNIHGKDFSALAPFLSQHDIGLLVPGPEEPLVNGVAEAAKKLGIPCFGPSSNAARIEGSKAWSKDFMKRHSIPTAEYKTFTSYDDAVSFVKSFKGALVIKASGLAAGKGVMLPQTKDEAIKVLKDLMVDRIFGDAGSEVVIEECLSGEEVSLLAITDGYTVVTLPPCQDHKRVFDGDKGPNTGGMGAYAPAPIMTPKLLAQAVKTILQPAVDGMRKEGFPFVGCLYAGLMLTSSGLQVIEFNARFGDPETQVIMPLLSKETDLAQVFLAAAEGRLDSVDIEFAKDTFAATVVLAAPGYPGNYPKGKAITLKSTTPADVHIYHAGTTSEGKKLVTSGGRVLAVSAVGATLQDALKLSYATIKGIHFEGMQYRSDIGHRAIAHLSSKKANGGATYEDAGVSIDSGNLLVDKIKAVVKATRRSGADADIGGFGGVFDLKAAGFRDPILVSGTDGVGTKLKVAQAINKHDTIGIDLVAMSVNDVIVQGAEPLFFLDYYACSKLEVEVCKDVVTGVASACMESGCALIGGETAEMPGLYEPGDYDLAGFVVAAVEREQLLPRFDLITPGDALLGIPSSGVHSNGFSLVRYLVEKSGLEYTSPSPFDTPTKKSGSVSIGEAFLEPTKLYVKPLLPIVKKGLVKSMAHITGGGFTDNVPRALPDHLGVVIDAKSFPLLPVFKWMKGVGNVADEEMARTFNCGIGMVIVLNQSNVAEVKAMLQAVGETVYEIGMVVDLKANGGNPVKMLNMDVWSK</sequence>
<evidence type="ECO:0000256" key="4">
    <source>
        <dbReference type="ARBA" id="ARBA00022598"/>
    </source>
</evidence>
<accession>A0A507CCY6</accession>
<dbReference type="InterPro" id="IPR004733">
    <property type="entry name" value="PurM_cligase"/>
</dbReference>
<dbReference type="Gene3D" id="3.30.1490.20">
    <property type="entry name" value="ATP-grasp fold, A domain"/>
    <property type="match status" value="1"/>
</dbReference>
<comment type="caution">
    <text evidence="17">The sequence shown here is derived from an EMBL/GenBank/DDBJ whole genome shotgun (WGS) entry which is preliminary data.</text>
</comment>
<dbReference type="GO" id="GO:0004637">
    <property type="term" value="F:phosphoribosylamine-glycine ligase activity"/>
    <property type="evidence" value="ECO:0007669"/>
    <property type="project" value="UniProtKB-EC"/>
</dbReference>
<keyword evidence="4" id="KW-0436">Ligase</keyword>
<evidence type="ECO:0000256" key="3">
    <source>
        <dbReference type="ARBA" id="ARBA00007423"/>
    </source>
</evidence>
<dbReference type="STRING" id="1806994.A0A507CCY6"/>
<evidence type="ECO:0000256" key="1">
    <source>
        <dbReference type="ARBA" id="ARBA00004686"/>
    </source>
</evidence>
<evidence type="ECO:0000256" key="12">
    <source>
        <dbReference type="ARBA" id="ARBA00029444"/>
    </source>
</evidence>
<dbReference type="GO" id="GO:0004641">
    <property type="term" value="F:phosphoribosylformylglycinamidine cyclo-ligase activity"/>
    <property type="evidence" value="ECO:0007669"/>
    <property type="project" value="UniProtKB-EC"/>
</dbReference>
<dbReference type="Gene3D" id="3.40.50.20">
    <property type="match status" value="1"/>
</dbReference>
<dbReference type="InterPro" id="IPR020560">
    <property type="entry name" value="PRibGlycinamide_synth_C-dom"/>
</dbReference>
<dbReference type="FunFam" id="3.40.50.20:FF:000006">
    <property type="entry name" value="Phosphoribosylamine--glycine ligase, chloroplastic"/>
    <property type="match status" value="1"/>
</dbReference>
<name>A0A507CCY6_9FUNG</name>
<evidence type="ECO:0000256" key="14">
    <source>
        <dbReference type="ARBA" id="ARBA00049057"/>
    </source>
</evidence>
<gene>
    <name evidence="17" type="ORF">SmJEL517_g01915</name>
</gene>
<dbReference type="AlphaFoldDB" id="A0A507CCY6"/>
<dbReference type="NCBIfam" id="TIGR00877">
    <property type="entry name" value="purD"/>
    <property type="match status" value="1"/>
</dbReference>
<dbReference type="SUPFAM" id="SSF56059">
    <property type="entry name" value="Glutathione synthetase ATP-binding domain-like"/>
    <property type="match status" value="1"/>
</dbReference>
<comment type="similarity">
    <text evidence="12">In the C-terminal section; belongs to the AIR synthase family.</text>
</comment>
<dbReference type="InterPro" id="IPR020559">
    <property type="entry name" value="PRibGlycinamide_synth_CS"/>
</dbReference>
<dbReference type="SUPFAM" id="SSF52440">
    <property type="entry name" value="PreATP-grasp domain"/>
    <property type="match status" value="1"/>
</dbReference>
<keyword evidence="18" id="KW-1185">Reference proteome</keyword>
<dbReference type="GO" id="GO:0005829">
    <property type="term" value="C:cytosol"/>
    <property type="evidence" value="ECO:0007669"/>
    <property type="project" value="TreeGrafter"/>
</dbReference>
<dbReference type="CDD" id="cd02196">
    <property type="entry name" value="PurM"/>
    <property type="match status" value="1"/>
</dbReference>
<dbReference type="FunFam" id="3.30.470.20:FF:000018">
    <property type="entry name" value="Trifunctional purine biosynthetic protein adenosine-3"/>
    <property type="match status" value="1"/>
</dbReference>
<comment type="function">
    <text evidence="11">Catalyzes the second and fifth step in the 'de novo' purine biosynthesis pathway; contains phosphoribosylamine--glycine ligase (GARS) and phosphoribosylformylglycinamidine cyclo-ligase (AIRS) activities.</text>
</comment>
<protein>
    <recommendedName>
        <fullName evidence="16">ATP-grasp domain-containing protein</fullName>
    </recommendedName>
</protein>
<dbReference type="Pfam" id="PF00586">
    <property type="entry name" value="AIRS"/>
    <property type="match status" value="1"/>
</dbReference>
<dbReference type="Gene3D" id="3.90.600.10">
    <property type="entry name" value="Phosphoribosylglycinamide synthetase, C-terminal domain"/>
    <property type="match status" value="1"/>
</dbReference>
<dbReference type="Pfam" id="PF01071">
    <property type="entry name" value="GARS_A"/>
    <property type="match status" value="1"/>
</dbReference>
<dbReference type="RefSeq" id="XP_031026216.1">
    <property type="nucleotide sequence ID" value="XM_031167843.1"/>
</dbReference>
<evidence type="ECO:0000256" key="2">
    <source>
        <dbReference type="ARBA" id="ARBA00005174"/>
    </source>
</evidence>
<comment type="catalytic activity">
    <reaction evidence="13">
        <text>5-phospho-beta-D-ribosylamine + glycine + ATP = N(1)-(5-phospho-beta-D-ribosyl)glycinamide + ADP + phosphate + H(+)</text>
        <dbReference type="Rhea" id="RHEA:17453"/>
        <dbReference type="ChEBI" id="CHEBI:15378"/>
        <dbReference type="ChEBI" id="CHEBI:30616"/>
        <dbReference type="ChEBI" id="CHEBI:43474"/>
        <dbReference type="ChEBI" id="CHEBI:57305"/>
        <dbReference type="ChEBI" id="CHEBI:58681"/>
        <dbReference type="ChEBI" id="CHEBI:143788"/>
        <dbReference type="ChEBI" id="CHEBI:456216"/>
        <dbReference type="EC" id="6.3.4.13"/>
    </reaction>
</comment>
<dbReference type="SUPFAM" id="SSF51246">
    <property type="entry name" value="Rudiment single hybrid motif"/>
    <property type="match status" value="1"/>
</dbReference>
<dbReference type="InterPro" id="IPR011761">
    <property type="entry name" value="ATP-grasp"/>
</dbReference>
<evidence type="ECO:0000256" key="10">
    <source>
        <dbReference type="ARBA" id="ARBA00023268"/>
    </source>
</evidence>
<comment type="catalytic activity">
    <reaction evidence="14">
        <text>2-formamido-N(1)-(5-O-phospho-beta-D-ribosyl)acetamidine + ATP = 5-amino-1-(5-phospho-beta-D-ribosyl)imidazole + ADP + phosphate + H(+)</text>
        <dbReference type="Rhea" id="RHEA:23032"/>
        <dbReference type="ChEBI" id="CHEBI:15378"/>
        <dbReference type="ChEBI" id="CHEBI:30616"/>
        <dbReference type="ChEBI" id="CHEBI:43474"/>
        <dbReference type="ChEBI" id="CHEBI:137981"/>
        <dbReference type="ChEBI" id="CHEBI:147287"/>
        <dbReference type="ChEBI" id="CHEBI:456216"/>
        <dbReference type="EC" id="6.3.3.1"/>
    </reaction>
</comment>
<dbReference type="InterPro" id="IPR036921">
    <property type="entry name" value="PurM-like_N_sf"/>
</dbReference>
<dbReference type="FunFam" id="3.30.1330.10:FF:000001">
    <property type="entry name" value="Phosphoribosylformylglycinamidine cyclo-ligase"/>
    <property type="match status" value="1"/>
</dbReference>
<comment type="pathway">
    <text evidence="2">Purine metabolism; IMP biosynthesis via de novo pathway; N(1)-(5-phospho-D-ribosyl)glycinamide from 5-phospho-alpha-D-ribose 1-diphosphate: step 2/2.</text>
</comment>
<dbReference type="HAMAP" id="MF_00741">
    <property type="entry name" value="AIRS"/>
    <property type="match status" value="1"/>
</dbReference>
<dbReference type="InterPro" id="IPR016188">
    <property type="entry name" value="PurM-like_N"/>
</dbReference>
<evidence type="ECO:0000256" key="7">
    <source>
        <dbReference type="ARBA" id="ARBA00022755"/>
    </source>
</evidence>
<evidence type="ECO:0000256" key="8">
    <source>
        <dbReference type="ARBA" id="ARBA00022840"/>
    </source>
</evidence>
<dbReference type="SMART" id="SM01209">
    <property type="entry name" value="GARS_A"/>
    <property type="match status" value="1"/>
</dbReference>
<dbReference type="FunFam" id="3.90.600.10:FF:000001">
    <property type="entry name" value="Trifunctional purine biosynthetic protein adenosine-3"/>
    <property type="match status" value="1"/>
</dbReference>
<organism evidence="17 18">
    <name type="scientific">Synchytrium microbalum</name>
    <dbReference type="NCBI Taxonomy" id="1806994"/>
    <lineage>
        <taxon>Eukaryota</taxon>
        <taxon>Fungi</taxon>
        <taxon>Fungi incertae sedis</taxon>
        <taxon>Chytridiomycota</taxon>
        <taxon>Chytridiomycota incertae sedis</taxon>
        <taxon>Chytridiomycetes</taxon>
        <taxon>Synchytriales</taxon>
        <taxon>Synchytriaceae</taxon>
        <taxon>Synchytrium</taxon>
    </lineage>
</organism>
<dbReference type="PROSITE" id="PS50975">
    <property type="entry name" value="ATP_GRASP"/>
    <property type="match status" value="1"/>
</dbReference>
<dbReference type="PROSITE" id="PS00184">
    <property type="entry name" value="GARS"/>
    <property type="match status" value="1"/>
</dbReference>
<dbReference type="InterPro" id="IPR010918">
    <property type="entry name" value="PurM-like_C_dom"/>
</dbReference>
<evidence type="ECO:0000259" key="16">
    <source>
        <dbReference type="PROSITE" id="PS50975"/>
    </source>
</evidence>
<dbReference type="SUPFAM" id="SSF55326">
    <property type="entry name" value="PurM N-terminal domain-like"/>
    <property type="match status" value="1"/>
</dbReference>
<dbReference type="Gene3D" id="3.30.470.20">
    <property type="entry name" value="ATP-grasp fold, B domain"/>
    <property type="match status" value="1"/>
</dbReference>
<dbReference type="Pfam" id="PF02844">
    <property type="entry name" value="GARS_N"/>
    <property type="match status" value="1"/>
</dbReference>
<comment type="similarity">
    <text evidence="3">In the N-terminal section; belongs to the GARS family.</text>
</comment>
<dbReference type="Pfam" id="PF02769">
    <property type="entry name" value="AIRS_C"/>
    <property type="match status" value="1"/>
</dbReference>
<dbReference type="InterPro" id="IPR013815">
    <property type="entry name" value="ATP_grasp_subdomain_1"/>
</dbReference>
<keyword evidence="6 15" id="KW-0547">Nucleotide-binding</keyword>
<dbReference type="InterPro" id="IPR016185">
    <property type="entry name" value="PreATP-grasp_dom_sf"/>
</dbReference>
<dbReference type="GO" id="GO:0005524">
    <property type="term" value="F:ATP binding"/>
    <property type="evidence" value="ECO:0007669"/>
    <property type="project" value="UniProtKB-UniRule"/>
</dbReference>
<dbReference type="InterPro" id="IPR037123">
    <property type="entry name" value="PRibGlycinamide_synth_C_sf"/>
</dbReference>
<keyword evidence="8 15" id="KW-0067">ATP-binding</keyword>
<keyword evidence="10" id="KW-0511">Multifunctional enzyme</keyword>
<comment type="pathway">
    <text evidence="1">Purine metabolism; IMP biosynthesis via de novo pathway; 5-amino-1-(5-phospho-D-ribosyl)imidazole from N(2)-formyl-N(1)-(5-phospho-D-ribosyl)glycinamide: step 2/2.</text>
</comment>
<dbReference type="SUPFAM" id="SSF56042">
    <property type="entry name" value="PurM C-terminal domain-like"/>
    <property type="match status" value="1"/>
</dbReference>
<dbReference type="InterPro" id="IPR011054">
    <property type="entry name" value="Rudment_hybrid_motif"/>
</dbReference>
<proteinExistence type="inferred from homology"/>
<dbReference type="InterPro" id="IPR020561">
    <property type="entry name" value="PRibGlycinamid_synth_ATP-grasp"/>
</dbReference>
<dbReference type="InterPro" id="IPR036676">
    <property type="entry name" value="PurM-like_C_sf"/>
</dbReference>
<dbReference type="FunFam" id="3.90.650.10:FF:000019">
    <property type="entry name" value="Trifunctional purine biosynthetic protein adenosine-3"/>
    <property type="match status" value="1"/>
</dbReference>
<keyword evidence="9" id="KW-0464">Manganese</keyword>
<dbReference type="PANTHER" id="PTHR10520:SF12">
    <property type="entry name" value="TRIFUNCTIONAL PURINE BIOSYNTHETIC PROTEIN ADENOSINE-3"/>
    <property type="match status" value="1"/>
</dbReference>
<evidence type="ECO:0000256" key="15">
    <source>
        <dbReference type="PROSITE-ProRule" id="PRU00409"/>
    </source>
</evidence>
<dbReference type="Proteomes" id="UP000319731">
    <property type="component" value="Unassembled WGS sequence"/>
</dbReference>
<dbReference type="Gene3D" id="3.30.1330.10">
    <property type="entry name" value="PurM-like, N-terminal domain"/>
    <property type="match status" value="1"/>
</dbReference>
<reference evidence="17 18" key="1">
    <citation type="journal article" date="2019" name="Sci. Rep.">
        <title>Comparative genomics of chytrid fungi reveal insights into the obligate biotrophic and pathogenic lifestyle of Synchytrium endobioticum.</title>
        <authorList>
            <person name="van de Vossenberg B.T.L.H."/>
            <person name="Warris S."/>
            <person name="Nguyen H.D.T."/>
            <person name="van Gent-Pelzer M.P.E."/>
            <person name="Joly D.L."/>
            <person name="van de Geest H.C."/>
            <person name="Bonants P.J.M."/>
            <person name="Smith D.S."/>
            <person name="Levesque C.A."/>
            <person name="van der Lee T.A.J."/>
        </authorList>
    </citation>
    <scope>NUCLEOTIDE SEQUENCE [LARGE SCALE GENOMIC DNA]</scope>
    <source>
        <strain evidence="17 18">JEL517</strain>
    </source>
</reference>